<evidence type="ECO:0000256" key="1">
    <source>
        <dbReference type="SAM" id="MobiDB-lite"/>
    </source>
</evidence>
<sequence>MPQVTTTRVLNGSLVSTTSSLESRMGEMASAIIRDNQTTTTPVQDTTPDSSQEGDQIMNTKSSRIKFMGTNSRQSGSDV</sequence>
<dbReference type="AlphaFoldDB" id="A0AAN5CYR2"/>
<gene>
    <name evidence="2" type="ORF">PMAYCL1PPCAC_23468</name>
</gene>
<dbReference type="EMBL" id="BTRK01000005">
    <property type="protein sequence ID" value="GMR53273.1"/>
    <property type="molecule type" value="Genomic_DNA"/>
</dbReference>
<feature type="compositionally biased region" description="Low complexity" evidence="1">
    <location>
        <begin position="37"/>
        <end position="51"/>
    </location>
</feature>
<dbReference type="Proteomes" id="UP001328107">
    <property type="component" value="Unassembled WGS sequence"/>
</dbReference>
<protein>
    <submittedName>
        <fullName evidence="2">Uncharacterized protein</fullName>
    </submittedName>
</protein>
<name>A0AAN5CYR2_9BILA</name>
<organism evidence="2 3">
    <name type="scientific">Pristionchus mayeri</name>
    <dbReference type="NCBI Taxonomy" id="1317129"/>
    <lineage>
        <taxon>Eukaryota</taxon>
        <taxon>Metazoa</taxon>
        <taxon>Ecdysozoa</taxon>
        <taxon>Nematoda</taxon>
        <taxon>Chromadorea</taxon>
        <taxon>Rhabditida</taxon>
        <taxon>Rhabditina</taxon>
        <taxon>Diplogasteromorpha</taxon>
        <taxon>Diplogasteroidea</taxon>
        <taxon>Neodiplogasteridae</taxon>
        <taxon>Pristionchus</taxon>
    </lineage>
</organism>
<comment type="caution">
    <text evidence="2">The sequence shown here is derived from an EMBL/GenBank/DDBJ whole genome shotgun (WGS) entry which is preliminary data.</text>
</comment>
<keyword evidence="3" id="KW-1185">Reference proteome</keyword>
<evidence type="ECO:0000313" key="2">
    <source>
        <dbReference type="EMBL" id="GMR53273.1"/>
    </source>
</evidence>
<feature type="compositionally biased region" description="Polar residues" evidence="1">
    <location>
        <begin position="69"/>
        <end position="79"/>
    </location>
</feature>
<accession>A0AAN5CYR2</accession>
<proteinExistence type="predicted"/>
<feature type="compositionally biased region" description="Polar residues" evidence="1">
    <location>
        <begin position="53"/>
        <end position="62"/>
    </location>
</feature>
<evidence type="ECO:0000313" key="3">
    <source>
        <dbReference type="Proteomes" id="UP001328107"/>
    </source>
</evidence>
<feature type="region of interest" description="Disordered" evidence="1">
    <location>
        <begin position="33"/>
        <end position="79"/>
    </location>
</feature>
<reference evidence="3" key="1">
    <citation type="submission" date="2022-10" db="EMBL/GenBank/DDBJ databases">
        <title>Genome assembly of Pristionchus species.</title>
        <authorList>
            <person name="Yoshida K."/>
            <person name="Sommer R.J."/>
        </authorList>
    </citation>
    <scope>NUCLEOTIDE SEQUENCE [LARGE SCALE GENOMIC DNA]</scope>
    <source>
        <strain evidence="3">RS5460</strain>
    </source>
</reference>